<comment type="caution">
    <text evidence="2">The sequence shown here is derived from an EMBL/GenBank/DDBJ whole genome shotgun (WGS) entry which is preliminary data.</text>
</comment>
<dbReference type="Proteomes" id="UP001484535">
    <property type="component" value="Unassembled WGS sequence"/>
</dbReference>
<feature type="transmembrane region" description="Helical" evidence="1">
    <location>
        <begin position="38"/>
        <end position="56"/>
    </location>
</feature>
<proteinExistence type="predicted"/>
<feature type="transmembrane region" description="Helical" evidence="1">
    <location>
        <begin position="62"/>
        <end position="81"/>
    </location>
</feature>
<dbReference type="RefSeq" id="WP_346783689.1">
    <property type="nucleotide sequence ID" value="NZ_JBDLBR010000001.1"/>
</dbReference>
<keyword evidence="3" id="KW-1185">Reference proteome</keyword>
<accession>A0ABV0CTP3</accession>
<evidence type="ECO:0000256" key="1">
    <source>
        <dbReference type="SAM" id="Phobius"/>
    </source>
</evidence>
<dbReference type="EMBL" id="JBDLBR010000001">
    <property type="protein sequence ID" value="MEN7536249.1"/>
    <property type="molecule type" value="Genomic_DNA"/>
</dbReference>
<keyword evidence="1" id="KW-1133">Transmembrane helix</keyword>
<name>A0ABV0CTP3_9SPHN</name>
<keyword evidence="1" id="KW-0472">Membrane</keyword>
<sequence>MYSIHRCPQGQSLAFNTAHAKGIVLHLRENRSSLSQDARITFTVLIGLFMAMAILPALKGELLVPIFALGTTALLLCALDWHKRSRPAAEYLTITGTSLSWSSHDAASVELPLHATRLVREEASPTRFRLFLECRAERIEVGRCLSLMEKRAIAPLIASHLGEAGA</sequence>
<evidence type="ECO:0000313" key="3">
    <source>
        <dbReference type="Proteomes" id="UP001484535"/>
    </source>
</evidence>
<organism evidence="2 3">
    <name type="scientific">Aurantiacibacter flavus</name>
    <dbReference type="NCBI Taxonomy" id="3145232"/>
    <lineage>
        <taxon>Bacteria</taxon>
        <taxon>Pseudomonadati</taxon>
        <taxon>Pseudomonadota</taxon>
        <taxon>Alphaproteobacteria</taxon>
        <taxon>Sphingomonadales</taxon>
        <taxon>Erythrobacteraceae</taxon>
        <taxon>Aurantiacibacter</taxon>
    </lineage>
</organism>
<dbReference type="Pfam" id="PF10003">
    <property type="entry name" value="DUF2244"/>
    <property type="match status" value="1"/>
</dbReference>
<gene>
    <name evidence="2" type="ORF">ABDJ38_03585</name>
</gene>
<evidence type="ECO:0000313" key="2">
    <source>
        <dbReference type="EMBL" id="MEN7536249.1"/>
    </source>
</evidence>
<keyword evidence="1" id="KW-0812">Transmembrane</keyword>
<dbReference type="InterPro" id="IPR019253">
    <property type="entry name" value="DUF2244_TM"/>
</dbReference>
<protein>
    <submittedName>
        <fullName evidence="2">DUF2244 domain-containing protein</fullName>
    </submittedName>
</protein>
<reference evidence="2 3" key="1">
    <citation type="submission" date="2024-05" db="EMBL/GenBank/DDBJ databases">
        <authorList>
            <person name="Park S."/>
        </authorList>
    </citation>
    <scope>NUCLEOTIDE SEQUENCE [LARGE SCALE GENOMIC DNA]</scope>
    <source>
        <strain evidence="2 3">DGU5</strain>
    </source>
</reference>